<dbReference type="Proteomes" id="UP000298138">
    <property type="component" value="Unassembled WGS sequence"/>
</dbReference>
<protein>
    <submittedName>
        <fullName evidence="1">Uncharacterized protein</fullName>
    </submittedName>
</protein>
<keyword evidence="2" id="KW-1185">Reference proteome</keyword>
<name>A0A4S2N068_9PEZI</name>
<organism evidence="1 2">
    <name type="scientific">Ascodesmis nigricans</name>
    <dbReference type="NCBI Taxonomy" id="341454"/>
    <lineage>
        <taxon>Eukaryota</taxon>
        <taxon>Fungi</taxon>
        <taxon>Dikarya</taxon>
        <taxon>Ascomycota</taxon>
        <taxon>Pezizomycotina</taxon>
        <taxon>Pezizomycetes</taxon>
        <taxon>Pezizales</taxon>
        <taxon>Ascodesmidaceae</taxon>
        <taxon>Ascodesmis</taxon>
    </lineage>
</organism>
<reference evidence="1 2" key="1">
    <citation type="submission" date="2019-04" db="EMBL/GenBank/DDBJ databases">
        <title>Comparative genomics and transcriptomics to analyze fruiting body development in filamentous ascomycetes.</title>
        <authorList>
            <consortium name="DOE Joint Genome Institute"/>
            <person name="Lutkenhaus R."/>
            <person name="Traeger S."/>
            <person name="Breuer J."/>
            <person name="Kuo A."/>
            <person name="Lipzen A."/>
            <person name="Pangilinan J."/>
            <person name="Dilworth D."/>
            <person name="Sandor L."/>
            <person name="Poggeler S."/>
            <person name="Barry K."/>
            <person name="Grigoriev I.V."/>
            <person name="Nowrousian M."/>
        </authorList>
    </citation>
    <scope>NUCLEOTIDE SEQUENCE [LARGE SCALE GENOMIC DNA]</scope>
    <source>
        <strain evidence="1 2">CBS 389.68</strain>
    </source>
</reference>
<dbReference type="AlphaFoldDB" id="A0A4S2N068"/>
<dbReference type="InParanoid" id="A0A4S2N068"/>
<proteinExistence type="predicted"/>
<evidence type="ECO:0000313" key="2">
    <source>
        <dbReference type="Proteomes" id="UP000298138"/>
    </source>
</evidence>
<evidence type="ECO:0000313" key="1">
    <source>
        <dbReference type="EMBL" id="TGZ82479.1"/>
    </source>
</evidence>
<sequence>MGSRGRTCGQPCVSPRYFCLHCCIELCSPKLWSMRFERGVCTSLARISSSIMIRVEHSHHWSIDSSTSHLQLSSPPSPSPVSLLHLRQSPPFLSPFNSLALLRSRTKPAILVLYRPGLRTPPLRLTRMPSAIKSLLRRHCNKAFYRHRNSISLMFPICYEQPVSNAACLHIPPRPFECRSSIASKLHLAHNAYYYLSVASSNLKAL</sequence>
<gene>
    <name evidence="1" type="ORF">EX30DRAFT_186647</name>
</gene>
<accession>A0A4S2N068</accession>
<dbReference type="EMBL" id="ML220115">
    <property type="protein sequence ID" value="TGZ82479.1"/>
    <property type="molecule type" value="Genomic_DNA"/>
</dbReference>